<gene>
    <name evidence="6" type="ordered locus">Sta7437_0377</name>
</gene>
<keyword evidence="7" id="KW-1185">Reference proteome</keyword>
<feature type="binding site" evidence="2">
    <location>
        <position position="57"/>
    </location>
    <ligand>
        <name>Fe cation</name>
        <dbReference type="ChEBI" id="CHEBI:24875"/>
    </ligand>
</feature>
<dbReference type="STRING" id="111780.Sta7437_0377"/>
<keyword evidence="2" id="KW-0408">Iron</keyword>
<dbReference type="EMBL" id="CP003653">
    <property type="protein sequence ID" value="AFZ33987.1"/>
    <property type="molecule type" value="Genomic_DNA"/>
</dbReference>
<dbReference type="CDD" id="cd02910">
    <property type="entry name" value="cupin_Yhhw_N"/>
    <property type="match status" value="1"/>
</dbReference>
<dbReference type="InterPro" id="IPR012093">
    <property type="entry name" value="Pirin"/>
</dbReference>
<dbReference type="PANTHER" id="PTHR43212:SF3">
    <property type="entry name" value="QUERCETIN 2,3-DIOXYGENASE"/>
    <property type="match status" value="1"/>
</dbReference>
<dbReference type="InterPro" id="IPR003829">
    <property type="entry name" value="Pirin_N_dom"/>
</dbReference>
<keyword evidence="2" id="KW-0479">Metal-binding</keyword>
<evidence type="ECO:0000256" key="2">
    <source>
        <dbReference type="PIRSR" id="PIRSR006232-1"/>
    </source>
</evidence>
<feature type="binding site" evidence="2">
    <location>
        <position position="59"/>
    </location>
    <ligand>
        <name>Fe cation</name>
        <dbReference type="ChEBI" id="CHEBI:24875"/>
    </ligand>
</feature>
<evidence type="ECO:0000259" key="4">
    <source>
        <dbReference type="Pfam" id="PF02678"/>
    </source>
</evidence>
<dbReference type="InterPro" id="IPR011051">
    <property type="entry name" value="RmlC_Cupin_sf"/>
</dbReference>
<dbReference type="InterPro" id="IPR041602">
    <property type="entry name" value="Quercetinase_C"/>
</dbReference>
<dbReference type="InterPro" id="IPR014710">
    <property type="entry name" value="RmlC-like_jellyroll"/>
</dbReference>
<dbReference type="OrthoDB" id="321327at2"/>
<dbReference type="Gene3D" id="2.60.120.10">
    <property type="entry name" value="Jelly Rolls"/>
    <property type="match status" value="2"/>
</dbReference>
<comment type="cofactor">
    <cofactor evidence="2">
        <name>Fe cation</name>
        <dbReference type="ChEBI" id="CHEBI:24875"/>
    </cofactor>
    <text evidence="2">Binds 1 Fe cation per subunit.</text>
</comment>
<feature type="binding site" evidence="2">
    <location>
        <position position="103"/>
    </location>
    <ligand>
        <name>Fe cation</name>
        <dbReference type="ChEBI" id="CHEBI:24875"/>
    </ligand>
</feature>
<dbReference type="GO" id="GO:0046872">
    <property type="term" value="F:metal ion binding"/>
    <property type="evidence" value="ECO:0007669"/>
    <property type="project" value="UniProtKB-KW"/>
</dbReference>
<dbReference type="CDD" id="cd20311">
    <property type="entry name" value="cupin_Yhhw_C"/>
    <property type="match status" value="1"/>
</dbReference>
<dbReference type="PATRIC" id="fig|111780.3.peg.389"/>
<feature type="domain" description="Quercetin 2,3-dioxygenase C-terminal cupin" evidence="5">
    <location>
        <begin position="146"/>
        <end position="231"/>
    </location>
</feature>
<sequence length="232" mass="25982">MITIRPGQERGHVQLSWLDSHHTFSFGSYYDPRHVHFRELRVINEDIIKAGTGFGTHGHQDMEIITYVMSGELTHRDSIGNQAAITAGELQRMTAGTGIQHSEYNLSSDQAVHLLQIWIFPEQQGLEPGYEQKQFSVTEREGKWQLLASRDSREGSLLIHQDVDLLATRLSSGETINYSLLPNRFAWLQVTEGKLTINGHSVEAGDGLAVSQESELVLQAVTDTEVLLFDLA</sequence>
<evidence type="ECO:0000313" key="6">
    <source>
        <dbReference type="EMBL" id="AFZ33987.1"/>
    </source>
</evidence>
<dbReference type="KEGG" id="scs:Sta7437_0377"/>
<evidence type="ECO:0000256" key="3">
    <source>
        <dbReference type="RuleBase" id="RU003457"/>
    </source>
</evidence>
<feature type="domain" description="Pirin N-terminal" evidence="4">
    <location>
        <begin position="12"/>
        <end position="119"/>
    </location>
</feature>
<feature type="binding site" evidence="2">
    <location>
        <position position="101"/>
    </location>
    <ligand>
        <name>Fe cation</name>
        <dbReference type="ChEBI" id="CHEBI:24875"/>
    </ligand>
</feature>
<organism evidence="6 7">
    <name type="scientific">Stanieria cyanosphaera (strain ATCC 29371 / PCC 7437)</name>
    <dbReference type="NCBI Taxonomy" id="111780"/>
    <lineage>
        <taxon>Bacteria</taxon>
        <taxon>Bacillati</taxon>
        <taxon>Cyanobacteriota</taxon>
        <taxon>Cyanophyceae</taxon>
        <taxon>Pleurocapsales</taxon>
        <taxon>Dermocarpellaceae</taxon>
        <taxon>Stanieria</taxon>
    </lineage>
</organism>
<protein>
    <submittedName>
        <fullName evidence="6">Pirin domain protein</fullName>
    </submittedName>
</protein>
<dbReference type="HOGENOM" id="CLU_064194_2_2_3"/>
<accession>K9XQQ0</accession>
<evidence type="ECO:0000259" key="5">
    <source>
        <dbReference type="Pfam" id="PF17954"/>
    </source>
</evidence>
<reference evidence="7" key="1">
    <citation type="journal article" date="2013" name="Proc. Natl. Acad. Sci. U.S.A.">
        <title>Improving the coverage of the cyanobacterial phylum using diversity-driven genome sequencing.</title>
        <authorList>
            <person name="Shih P.M."/>
            <person name="Wu D."/>
            <person name="Latifi A."/>
            <person name="Axen S.D."/>
            <person name="Fewer D.P."/>
            <person name="Talla E."/>
            <person name="Calteau A."/>
            <person name="Cai F."/>
            <person name="Tandeau de Marsac N."/>
            <person name="Rippka R."/>
            <person name="Herdman M."/>
            <person name="Sivonen K."/>
            <person name="Coursin T."/>
            <person name="Laurent T."/>
            <person name="Goodwin L."/>
            <person name="Nolan M."/>
            <person name="Davenport K.W."/>
            <person name="Han C.S."/>
            <person name="Rubin E.M."/>
            <person name="Eisen J.A."/>
            <person name="Woyke T."/>
            <person name="Gugger M."/>
            <person name="Kerfeld C.A."/>
        </authorList>
    </citation>
    <scope>NUCLEOTIDE SEQUENCE [LARGE SCALE GENOMIC DNA]</scope>
    <source>
        <strain evidence="7">ATCC 29371 / PCC 7437</strain>
    </source>
</reference>
<dbReference type="Proteomes" id="UP000010473">
    <property type="component" value="Chromosome"/>
</dbReference>
<dbReference type="PIRSF" id="PIRSF006232">
    <property type="entry name" value="Pirin"/>
    <property type="match status" value="1"/>
</dbReference>
<evidence type="ECO:0000256" key="1">
    <source>
        <dbReference type="ARBA" id="ARBA00008416"/>
    </source>
</evidence>
<dbReference type="AlphaFoldDB" id="K9XQQ0"/>
<dbReference type="RefSeq" id="WP_015191660.1">
    <property type="nucleotide sequence ID" value="NC_019748.1"/>
</dbReference>
<dbReference type="Pfam" id="PF02678">
    <property type="entry name" value="Pirin"/>
    <property type="match status" value="1"/>
</dbReference>
<proteinExistence type="inferred from homology"/>
<comment type="similarity">
    <text evidence="1 3">Belongs to the pirin family.</text>
</comment>
<evidence type="ECO:0000313" key="7">
    <source>
        <dbReference type="Proteomes" id="UP000010473"/>
    </source>
</evidence>
<dbReference type="SUPFAM" id="SSF51182">
    <property type="entry name" value="RmlC-like cupins"/>
    <property type="match status" value="1"/>
</dbReference>
<dbReference type="Pfam" id="PF17954">
    <property type="entry name" value="Pirin_C_2"/>
    <property type="match status" value="1"/>
</dbReference>
<dbReference type="PANTHER" id="PTHR43212">
    <property type="entry name" value="QUERCETIN 2,3-DIOXYGENASE"/>
    <property type="match status" value="1"/>
</dbReference>
<name>K9XQQ0_STAC7</name>
<dbReference type="eggNOG" id="COG1741">
    <property type="taxonomic scope" value="Bacteria"/>
</dbReference>